<comment type="catalytic activity">
    <reaction evidence="1 9">
        <text>(S)-malate + a quinone = a quinol + oxaloacetate</text>
        <dbReference type="Rhea" id="RHEA:46012"/>
        <dbReference type="ChEBI" id="CHEBI:15589"/>
        <dbReference type="ChEBI" id="CHEBI:16452"/>
        <dbReference type="ChEBI" id="CHEBI:24646"/>
        <dbReference type="ChEBI" id="CHEBI:132124"/>
        <dbReference type="EC" id="1.1.5.4"/>
    </reaction>
</comment>
<dbReference type="EC" id="1.1.5.4" evidence="9"/>
<keyword evidence="6 9" id="KW-0285">Flavoprotein</keyword>
<gene>
    <name evidence="9" type="primary">mqo</name>
    <name evidence="10" type="ORF">RZ57_00615</name>
</gene>
<dbReference type="SUPFAM" id="SSF51905">
    <property type="entry name" value="FAD/NAD(P)-binding domain"/>
    <property type="match status" value="1"/>
</dbReference>
<dbReference type="NCBIfam" id="NF009875">
    <property type="entry name" value="PRK13339.1"/>
    <property type="match status" value="1"/>
</dbReference>
<evidence type="ECO:0000313" key="11">
    <source>
        <dbReference type="Proteomes" id="UP000060132"/>
    </source>
</evidence>
<accession>A0AAC8ZA40</accession>
<evidence type="ECO:0000256" key="5">
    <source>
        <dbReference type="ARBA" id="ARBA00022532"/>
    </source>
</evidence>
<dbReference type="NCBIfam" id="TIGR01320">
    <property type="entry name" value="mal_quin_oxido"/>
    <property type="match status" value="1"/>
</dbReference>
<dbReference type="NCBIfam" id="NF003606">
    <property type="entry name" value="PRK05257.2-1"/>
    <property type="match status" value="1"/>
</dbReference>
<dbReference type="Pfam" id="PF06039">
    <property type="entry name" value="Mqo"/>
    <property type="match status" value="1"/>
</dbReference>
<evidence type="ECO:0000313" key="10">
    <source>
        <dbReference type="EMBL" id="AKO31752.1"/>
    </source>
</evidence>
<keyword evidence="5 9" id="KW-0816">Tricarboxylic acid cycle</keyword>
<proteinExistence type="inferred from homology"/>
<dbReference type="GO" id="GO:0008924">
    <property type="term" value="F:L-malate dehydrogenase (quinone) activity"/>
    <property type="evidence" value="ECO:0007669"/>
    <property type="project" value="UniProtKB-UniRule"/>
</dbReference>
<dbReference type="Gene3D" id="3.50.50.60">
    <property type="entry name" value="FAD/NAD(P)-binding domain"/>
    <property type="match status" value="1"/>
</dbReference>
<evidence type="ECO:0000256" key="8">
    <source>
        <dbReference type="ARBA" id="ARBA00023002"/>
    </source>
</evidence>
<dbReference type="InterPro" id="IPR036188">
    <property type="entry name" value="FAD/NAD-bd_sf"/>
</dbReference>
<evidence type="ECO:0000256" key="6">
    <source>
        <dbReference type="ARBA" id="ARBA00022630"/>
    </source>
</evidence>
<evidence type="ECO:0000256" key="7">
    <source>
        <dbReference type="ARBA" id="ARBA00022827"/>
    </source>
</evidence>
<dbReference type="HAMAP" id="MF_00212">
    <property type="entry name" value="MQO"/>
    <property type="match status" value="1"/>
</dbReference>
<name>A0AAC8ZA40_HAEDC</name>
<comment type="cofactor">
    <cofactor evidence="2 9">
        <name>FAD</name>
        <dbReference type="ChEBI" id="CHEBI:57692"/>
    </cofactor>
</comment>
<dbReference type="PANTHER" id="PTHR43104:SF2">
    <property type="entry name" value="L-2-HYDROXYGLUTARATE DEHYDROGENASE, MITOCHONDRIAL"/>
    <property type="match status" value="1"/>
</dbReference>
<keyword evidence="7 9" id="KW-0274">FAD</keyword>
<evidence type="ECO:0000256" key="2">
    <source>
        <dbReference type="ARBA" id="ARBA00001974"/>
    </source>
</evidence>
<evidence type="ECO:0000256" key="3">
    <source>
        <dbReference type="ARBA" id="ARBA00005012"/>
    </source>
</evidence>
<comment type="similarity">
    <text evidence="4 9">Belongs to the MQO family.</text>
</comment>
<evidence type="ECO:0000256" key="4">
    <source>
        <dbReference type="ARBA" id="ARBA00006389"/>
    </source>
</evidence>
<dbReference type="RefSeq" id="WP_064083083.1">
    <property type="nucleotide sequence ID" value="NZ_CP011218.1"/>
</dbReference>
<evidence type="ECO:0000256" key="9">
    <source>
        <dbReference type="HAMAP-Rule" id="MF_00212"/>
    </source>
</evidence>
<dbReference type="NCBIfam" id="NF003611">
    <property type="entry name" value="PRK05257.3-2"/>
    <property type="match status" value="1"/>
</dbReference>
<sequence length="489" mass="54362">MNHSDSTSYSDITLIGAGIMSATLGTLLAELAPHKSITIFEQLAEVALESSNEWNNAGTGHSALCELNYTEQNAQGEVKIERAMKICEDFQLSLQLWSYLVEQGKIDKPQEFIHRIPHISFVQGEDNVAFLRKRYQQLSGHHLFSGMQFSRDHAQLAKWMPLMMQNRSATEILAASYIENGTDVNFGSLTRKLCAYLTQQGKALKLMHRVKDIKQLANGDWQLTVLDQQQQQIIHRTKFVFIGCGGGSLPLLQKSAIDAGKKIGGFPVSGLFMVCRNPELVAKHYAKVYGKAKLGAPPMSVPHLDTRFIDGKQSLLFGPFASFTLKFLKQGSVFDLPKSIQASNFSSVMAAGIKNLPLANYLIKQALLTKEQRMVELRDFIPDANSEDWQVLVAGKRVQVLIDGEMRFGTEVVTAEDGSLAVLLGASPGASISVKAMLDVLLKCFSDELPAWQHKLQHMLPSYQISLRDDAELYATLKRRFEASLLLDQ</sequence>
<dbReference type="InterPro" id="IPR006231">
    <property type="entry name" value="MQO"/>
</dbReference>
<dbReference type="EMBL" id="CP011219">
    <property type="protein sequence ID" value="AKO31752.1"/>
    <property type="molecule type" value="Genomic_DNA"/>
</dbReference>
<dbReference type="AlphaFoldDB" id="A0AAC8ZA40"/>
<dbReference type="Proteomes" id="UP000060132">
    <property type="component" value="Chromosome"/>
</dbReference>
<organism evidence="10 11">
    <name type="scientific">Haemophilus ducreyi</name>
    <dbReference type="NCBI Taxonomy" id="730"/>
    <lineage>
        <taxon>Bacteria</taxon>
        <taxon>Pseudomonadati</taxon>
        <taxon>Pseudomonadota</taxon>
        <taxon>Gammaproteobacteria</taxon>
        <taxon>Pasteurellales</taxon>
        <taxon>Pasteurellaceae</taxon>
        <taxon>Haemophilus</taxon>
    </lineage>
</organism>
<dbReference type="PANTHER" id="PTHR43104">
    <property type="entry name" value="L-2-HYDROXYGLUTARATE DEHYDROGENASE, MITOCHONDRIAL"/>
    <property type="match status" value="1"/>
</dbReference>
<dbReference type="Gene3D" id="3.30.9.10">
    <property type="entry name" value="D-Amino Acid Oxidase, subunit A, domain 2"/>
    <property type="match status" value="1"/>
</dbReference>
<comment type="pathway">
    <text evidence="3 9">Carbohydrate metabolism; tricarboxylic acid cycle; oxaloacetate from (S)-malate (quinone route): step 1/1.</text>
</comment>
<evidence type="ECO:0000256" key="1">
    <source>
        <dbReference type="ARBA" id="ARBA00001139"/>
    </source>
</evidence>
<dbReference type="GO" id="GO:0006099">
    <property type="term" value="P:tricarboxylic acid cycle"/>
    <property type="evidence" value="ECO:0007669"/>
    <property type="project" value="UniProtKB-UniRule"/>
</dbReference>
<reference evidence="10 11" key="1">
    <citation type="journal article" date="2015" name="PLoS Negl. Trop. Dis.">
        <title>Haemophilus ducreyi Cutaneous Ulcer Strains Are Nearly Identical to Class I Genital Ulcer Strains.</title>
        <authorList>
            <person name="Gangaiah D."/>
            <person name="Webb K.M."/>
            <person name="Humphreys T.L."/>
            <person name="Fortney K.R."/>
            <person name="Toh E."/>
            <person name="Tai A."/>
            <person name="Katz S.S."/>
            <person name="Pillay A."/>
            <person name="Chen C.Y."/>
            <person name="Roberts S.A."/>
            <person name="Munson R.S.Jr."/>
            <person name="Spinola S.M."/>
        </authorList>
    </citation>
    <scope>NUCLEOTIDE SEQUENCE [LARGE SCALE GENOMIC DNA]</scope>
    <source>
        <strain evidence="11">CLU2</strain>
    </source>
</reference>
<dbReference type="NCBIfam" id="NF003608">
    <property type="entry name" value="PRK05257.2-4"/>
    <property type="match status" value="1"/>
</dbReference>
<dbReference type="GO" id="GO:0047545">
    <property type="term" value="F:(S)-2-hydroxyglutarate dehydrogenase activity"/>
    <property type="evidence" value="ECO:0007669"/>
    <property type="project" value="TreeGrafter"/>
</dbReference>
<keyword evidence="8 9" id="KW-0560">Oxidoreductase</keyword>
<protein>
    <recommendedName>
        <fullName evidence="9">Probable malate:quinone oxidoreductase</fullName>
        <ecNumber evidence="9">1.1.5.4</ecNumber>
    </recommendedName>
    <alternativeName>
        <fullName evidence="9">MQO</fullName>
    </alternativeName>
    <alternativeName>
        <fullName evidence="9">Malate dehydrogenase [quinone]</fullName>
    </alternativeName>
</protein>